<dbReference type="InterPro" id="IPR010920">
    <property type="entry name" value="LSM_dom_sf"/>
</dbReference>
<protein>
    <recommendedName>
        <fullName evidence="9">U6 snRNA-associated Sm-like protein LSm8</fullName>
    </recommendedName>
</protein>
<keyword evidence="4 9" id="KW-0747">Spliceosome</keyword>
<dbReference type="GO" id="GO:0046540">
    <property type="term" value="C:U4/U6 x U5 tri-snRNP complex"/>
    <property type="evidence" value="ECO:0007669"/>
    <property type="project" value="UniProtKB-UniRule"/>
</dbReference>
<comment type="similarity">
    <text evidence="2 9">Belongs to the snRNP Sm proteins family.</text>
</comment>
<comment type="caution">
    <text evidence="11">The sequence shown here is derived from an EMBL/GenBank/DDBJ whole genome shotgun (WGS) entry which is preliminary data.</text>
</comment>
<keyword evidence="12" id="KW-1185">Reference proteome</keyword>
<dbReference type="PANTHER" id="PTHR15588:SF9">
    <property type="entry name" value="U6 SNRNA-ASSOCIATED SM-LIKE PROTEIN LSM8"/>
    <property type="match status" value="1"/>
</dbReference>
<evidence type="ECO:0000256" key="9">
    <source>
        <dbReference type="RuleBase" id="RU365048"/>
    </source>
</evidence>
<dbReference type="PANTHER" id="PTHR15588">
    <property type="entry name" value="LSM1"/>
    <property type="match status" value="1"/>
</dbReference>
<dbReference type="EMBL" id="BRXZ01002331">
    <property type="protein sequence ID" value="GMH60007.1"/>
    <property type="molecule type" value="Genomic_DNA"/>
</dbReference>
<dbReference type="OrthoDB" id="10263346at2759"/>
<dbReference type="Pfam" id="PF01423">
    <property type="entry name" value="LSM"/>
    <property type="match status" value="1"/>
</dbReference>
<dbReference type="SUPFAM" id="SSF50182">
    <property type="entry name" value="Sm-like ribonucleoproteins"/>
    <property type="match status" value="1"/>
</dbReference>
<evidence type="ECO:0000313" key="12">
    <source>
        <dbReference type="Proteomes" id="UP001165082"/>
    </source>
</evidence>
<dbReference type="AlphaFoldDB" id="A0A9W6ZZ77"/>
<comment type="function">
    <text evidence="9">Plays role in pre-mRNA splicing as component of the U4/U6-U5 tri-snRNP complex that is involved in spliceosome assembly, and as component of the precatalytic spliceosome (spliceosome B complex). The heptameric LSM2-8 complex binds specifically to the 3'-terminal U-tract of U6 snRNA.</text>
</comment>
<name>A0A9W6ZZ77_9STRA</name>
<proteinExistence type="inferred from homology"/>
<dbReference type="Gene3D" id="2.30.30.100">
    <property type="match status" value="1"/>
</dbReference>
<dbReference type="GO" id="GO:0071011">
    <property type="term" value="C:precatalytic spliceosome"/>
    <property type="evidence" value="ECO:0007669"/>
    <property type="project" value="TreeGrafter"/>
</dbReference>
<dbReference type="Proteomes" id="UP001165082">
    <property type="component" value="Unassembled WGS sequence"/>
</dbReference>
<keyword evidence="5 9" id="KW-0694">RNA-binding</keyword>
<evidence type="ECO:0000256" key="1">
    <source>
        <dbReference type="ARBA" id="ARBA00004123"/>
    </source>
</evidence>
<evidence type="ECO:0000256" key="7">
    <source>
        <dbReference type="ARBA" id="ARBA00023242"/>
    </source>
</evidence>
<dbReference type="InterPro" id="IPR044642">
    <property type="entry name" value="PTHR15588"/>
</dbReference>
<dbReference type="InterPro" id="IPR047575">
    <property type="entry name" value="Sm"/>
</dbReference>
<evidence type="ECO:0000256" key="4">
    <source>
        <dbReference type="ARBA" id="ARBA00022728"/>
    </source>
</evidence>
<comment type="subcellular location">
    <subcellularLocation>
        <location evidence="1 9">Nucleus</location>
    </subcellularLocation>
</comment>
<dbReference type="GO" id="GO:0000398">
    <property type="term" value="P:mRNA splicing, via spliceosome"/>
    <property type="evidence" value="ECO:0007669"/>
    <property type="project" value="UniProtKB-UniRule"/>
</dbReference>
<keyword evidence="6 9" id="KW-0508">mRNA splicing</keyword>
<sequence length="99" mass="10960">MASTLKELIDKKVNVVCLDGRNLIGILSGYDQVQNLVLTSCHERLYTLHSPCELVPLGAYIVRGDNLAVLGELDEEEDARRDIGGIRATQIRPVMHTQS</sequence>
<gene>
    <name evidence="9" type="primary">LSM8</name>
    <name evidence="11" type="ORF">TrRE_jg7758</name>
</gene>
<dbReference type="FunFam" id="2.30.30.100:FF:000095">
    <property type="entry name" value="U6 snRNA-associated Sm-like protein LSm8"/>
    <property type="match status" value="1"/>
</dbReference>
<evidence type="ECO:0000313" key="11">
    <source>
        <dbReference type="EMBL" id="GMH60007.1"/>
    </source>
</evidence>
<evidence type="ECO:0000256" key="8">
    <source>
        <dbReference type="ARBA" id="ARBA00023274"/>
    </source>
</evidence>
<evidence type="ECO:0000256" key="2">
    <source>
        <dbReference type="ARBA" id="ARBA00006850"/>
    </source>
</evidence>
<keyword evidence="8 9" id="KW-0687">Ribonucleoprotein</keyword>
<evidence type="ECO:0000256" key="3">
    <source>
        <dbReference type="ARBA" id="ARBA00022664"/>
    </source>
</evidence>
<feature type="domain" description="Sm" evidence="10">
    <location>
        <begin position="1"/>
        <end position="76"/>
    </location>
</feature>
<evidence type="ECO:0000256" key="5">
    <source>
        <dbReference type="ARBA" id="ARBA00022884"/>
    </source>
</evidence>
<evidence type="ECO:0000256" key="6">
    <source>
        <dbReference type="ARBA" id="ARBA00023187"/>
    </source>
</evidence>
<dbReference type="CDD" id="cd01727">
    <property type="entry name" value="LSm8"/>
    <property type="match status" value="1"/>
</dbReference>
<accession>A0A9W6ZZ77</accession>
<dbReference type="InterPro" id="IPR034103">
    <property type="entry name" value="Lsm8"/>
</dbReference>
<keyword evidence="7 9" id="KW-0539">Nucleus</keyword>
<dbReference type="SMART" id="SM00651">
    <property type="entry name" value="Sm"/>
    <property type="match status" value="1"/>
</dbReference>
<reference evidence="11" key="1">
    <citation type="submission" date="2022-07" db="EMBL/GenBank/DDBJ databases">
        <title>Genome analysis of Parmales, a sister group of diatoms, reveals the evolutionary specialization of diatoms from phago-mixotrophs to photoautotrophs.</title>
        <authorList>
            <person name="Ban H."/>
            <person name="Sato S."/>
            <person name="Yoshikawa S."/>
            <person name="Kazumasa Y."/>
            <person name="Nakamura Y."/>
            <person name="Ichinomiya M."/>
            <person name="Saitoh K."/>
            <person name="Sato N."/>
            <person name="Blanc-Mathieu R."/>
            <person name="Endo H."/>
            <person name="Kuwata A."/>
            <person name="Ogata H."/>
        </authorList>
    </citation>
    <scope>NUCLEOTIDE SEQUENCE</scope>
</reference>
<organism evidence="11 12">
    <name type="scientific">Triparma retinervis</name>
    <dbReference type="NCBI Taxonomy" id="2557542"/>
    <lineage>
        <taxon>Eukaryota</taxon>
        <taxon>Sar</taxon>
        <taxon>Stramenopiles</taxon>
        <taxon>Ochrophyta</taxon>
        <taxon>Bolidophyceae</taxon>
        <taxon>Parmales</taxon>
        <taxon>Triparmaceae</taxon>
        <taxon>Triparma</taxon>
    </lineage>
</organism>
<dbReference type="InterPro" id="IPR001163">
    <property type="entry name" value="Sm_dom_euk/arc"/>
</dbReference>
<dbReference type="GO" id="GO:0005688">
    <property type="term" value="C:U6 snRNP"/>
    <property type="evidence" value="ECO:0007669"/>
    <property type="project" value="UniProtKB-UniRule"/>
</dbReference>
<dbReference type="PROSITE" id="PS52002">
    <property type="entry name" value="SM"/>
    <property type="match status" value="1"/>
</dbReference>
<keyword evidence="3 9" id="KW-0507">mRNA processing</keyword>
<evidence type="ECO:0000259" key="10">
    <source>
        <dbReference type="PROSITE" id="PS52002"/>
    </source>
</evidence>
<comment type="subunit">
    <text evidence="9">LSm subunits form a heteromer with a doughnut shape.</text>
</comment>
<dbReference type="GO" id="GO:0003729">
    <property type="term" value="F:mRNA binding"/>
    <property type="evidence" value="ECO:0007669"/>
    <property type="project" value="TreeGrafter"/>
</dbReference>